<dbReference type="EMBL" id="WHUW01000020">
    <property type="protein sequence ID" value="KAF8436862.1"/>
    <property type="molecule type" value="Genomic_DNA"/>
</dbReference>
<comment type="caution">
    <text evidence="2">The sequence shown here is derived from an EMBL/GenBank/DDBJ whole genome shotgun (WGS) entry which is preliminary data.</text>
</comment>
<reference evidence="2" key="1">
    <citation type="submission" date="2019-10" db="EMBL/GenBank/DDBJ databases">
        <authorList>
            <consortium name="DOE Joint Genome Institute"/>
            <person name="Kuo A."/>
            <person name="Miyauchi S."/>
            <person name="Kiss E."/>
            <person name="Drula E."/>
            <person name="Kohler A."/>
            <person name="Sanchez-Garcia M."/>
            <person name="Andreopoulos B."/>
            <person name="Barry K.W."/>
            <person name="Bonito G."/>
            <person name="Buee M."/>
            <person name="Carver A."/>
            <person name="Chen C."/>
            <person name="Cichocki N."/>
            <person name="Clum A."/>
            <person name="Culley D."/>
            <person name="Crous P.W."/>
            <person name="Fauchery L."/>
            <person name="Girlanda M."/>
            <person name="Hayes R."/>
            <person name="Keri Z."/>
            <person name="LaButti K."/>
            <person name="Lipzen A."/>
            <person name="Lombard V."/>
            <person name="Magnuson J."/>
            <person name="Maillard F."/>
            <person name="Morin E."/>
            <person name="Murat C."/>
            <person name="Nolan M."/>
            <person name="Ohm R."/>
            <person name="Pangilinan J."/>
            <person name="Pereira M."/>
            <person name="Perotto S."/>
            <person name="Peter M."/>
            <person name="Riley R."/>
            <person name="Sitrit Y."/>
            <person name="Stielow B."/>
            <person name="Szollosi G."/>
            <person name="Zifcakova L."/>
            <person name="Stursova M."/>
            <person name="Spatafora J.W."/>
            <person name="Tedersoo L."/>
            <person name="Vaario L.-M."/>
            <person name="Yamada A."/>
            <person name="Yan M."/>
            <person name="Wang P."/>
            <person name="Xu J."/>
            <person name="Bruns T."/>
            <person name="Baldrian P."/>
            <person name="Vilgalys R."/>
            <person name="Henrissat B."/>
            <person name="Grigoriev I.V."/>
            <person name="Hibbett D."/>
            <person name="Nagy L.G."/>
            <person name="Martin F.M."/>
        </authorList>
    </citation>
    <scope>NUCLEOTIDE SEQUENCE</scope>
    <source>
        <strain evidence="2">BED1</strain>
    </source>
</reference>
<evidence type="ECO:0000313" key="3">
    <source>
        <dbReference type="Proteomes" id="UP001194468"/>
    </source>
</evidence>
<reference evidence="2" key="2">
    <citation type="journal article" date="2020" name="Nat. Commun.">
        <title>Large-scale genome sequencing of mycorrhizal fungi provides insights into the early evolution of symbiotic traits.</title>
        <authorList>
            <person name="Miyauchi S."/>
            <person name="Kiss E."/>
            <person name="Kuo A."/>
            <person name="Drula E."/>
            <person name="Kohler A."/>
            <person name="Sanchez-Garcia M."/>
            <person name="Morin E."/>
            <person name="Andreopoulos B."/>
            <person name="Barry K.W."/>
            <person name="Bonito G."/>
            <person name="Buee M."/>
            <person name="Carver A."/>
            <person name="Chen C."/>
            <person name="Cichocki N."/>
            <person name="Clum A."/>
            <person name="Culley D."/>
            <person name="Crous P.W."/>
            <person name="Fauchery L."/>
            <person name="Girlanda M."/>
            <person name="Hayes R.D."/>
            <person name="Keri Z."/>
            <person name="LaButti K."/>
            <person name="Lipzen A."/>
            <person name="Lombard V."/>
            <person name="Magnuson J."/>
            <person name="Maillard F."/>
            <person name="Murat C."/>
            <person name="Nolan M."/>
            <person name="Ohm R.A."/>
            <person name="Pangilinan J."/>
            <person name="Pereira M.F."/>
            <person name="Perotto S."/>
            <person name="Peter M."/>
            <person name="Pfister S."/>
            <person name="Riley R."/>
            <person name="Sitrit Y."/>
            <person name="Stielow J.B."/>
            <person name="Szollosi G."/>
            <person name="Zifcakova L."/>
            <person name="Stursova M."/>
            <person name="Spatafora J.W."/>
            <person name="Tedersoo L."/>
            <person name="Vaario L.M."/>
            <person name="Yamada A."/>
            <person name="Yan M."/>
            <person name="Wang P."/>
            <person name="Xu J."/>
            <person name="Bruns T."/>
            <person name="Baldrian P."/>
            <person name="Vilgalys R."/>
            <person name="Dunand C."/>
            <person name="Henrissat B."/>
            <person name="Grigoriev I.V."/>
            <person name="Hibbett D."/>
            <person name="Nagy L.G."/>
            <person name="Martin F.M."/>
        </authorList>
    </citation>
    <scope>NUCLEOTIDE SEQUENCE</scope>
    <source>
        <strain evidence="2">BED1</strain>
    </source>
</reference>
<gene>
    <name evidence="2" type="ORF">L210DRAFT_3647686</name>
</gene>
<sequence>MLEQPKKTIYSRCRKWLHAKWAIPTAPTALTARFPITYVASNQSLIPSSYEIAAIESVDKWAGEDWIADLCQSKDEVKITDKNWDEPVESEDLDVANVPHLSELVMLLDDNCLLMLKLAAVVVSNSESNKFNMPDVEWEEIAMQIEDILQAISALDISGLESKNLSGDSESTPSTPPLCLVIQLASFMDSPLTTPLPSTQLQAVQPLMHVNIESIANKCVTAMQTLLAIEDKLIQSIHYAMSLYNNHSHFEHHLKQVAILSNAPTIPHPSGPSPIQEEPVSCGARARCPPQWYIQEEDDSDEAAQPVQPTRPAQGPQHANYSRPNVMQPTFGPVGARPTTPQCLPNLPPLGGGPQQFEFIDIDAGLDQDLDDDDDDPEPQIPQARAPCSTPQDTLCTTNSINDSTDPLELAQSSARALDIHYFFFFEKCAKESSTCLLCRDSKNQDPKNFLPDHKFVYSANMGNSGLHLHVEKFHILEYLEQAKK</sequence>
<keyword evidence="3" id="KW-1185">Reference proteome</keyword>
<accession>A0AAD4BPV4</accession>
<proteinExistence type="predicted"/>
<evidence type="ECO:0000313" key="2">
    <source>
        <dbReference type="EMBL" id="KAF8436862.1"/>
    </source>
</evidence>
<dbReference type="Proteomes" id="UP001194468">
    <property type="component" value="Unassembled WGS sequence"/>
</dbReference>
<organism evidence="2 3">
    <name type="scientific">Boletus edulis BED1</name>
    <dbReference type="NCBI Taxonomy" id="1328754"/>
    <lineage>
        <taxon>Eukaryota</taxon>
        <taxon>Fungi</taxon>
        <taxon>Dikarya</taxon>
        <taxon>Basidiomycota</taxon>
        <taxon>Agaricomycotina</taxon>
        <taxon>Agaricomycetes</taxon>
        <taxon>Agaricomycetidae</taxon>
        <taxon>Boletales</taxon>
        <taxon>Boletineae</taxon>
        <taxon>Boletaceae</taxon>
        <taxon>Boletoideae</taxon>
        <taxon>Boletus</taxon>
    </lineage>
</organism>
<feature type="compositionally biased region" description="Acidic residues" evidence="1">
    <location>
        <begin position="360"/>
        <end position="378"/>
    </location>
</feature>
<name>A0AAD4BPV4_BOLED</name>
<evidence type="ECO:0000256" key="1">
    <source>
        <dbReference type="SAM" id="MobiDB-lite"/>
    </source>
</evidence>
<feature type="region of interest" description="Disordered" evidence="1">
    <location>
        <begin position="297"/>
        <end position="393"/>
    </location>
</feature>
<feature type="compositionally biased region" description="Polar residues" evidence="1">
    <location>
        <begin position="317"/>
        <end position="328"/>
    </location>
</feature>
<dbReference type="AlphaFoldDB" id="A0AAD4BPV4"/>
<protein>
    <submittedName>
        <fullName evidence="2">Uncharacterized protein</fullName>
    </submittedName>
</protein>